<evidence type="ECO:0000313" key="2">
    <source>
        <dbReference type="Proteomes" id="UP000075420"/>
    </source>
</evidence>
<organism evidence="1 2">
    <name type="scientific">Sorangium cellulosum</name>
    <name type="common">Polyangium cellulosum</name>
    <dbReference type="NCBI Taxonomy" id="56"/>
    <lineage>
        <taxon>Bacteria</taxon>
        <taxon>Pseudomonadati</taxon>
        <taxon>Myxococcota</taxon>
        <taxon>Polyangia</taxon>
        <taxon>Polyangiales</taxon>
        <taxon>Polyangiaceae</taxon>
        <taxon>Sorangium</taxon>
    </lineage>
</organism>
<evidence type="ECO:0000313" key="1">
    <source>
        <dbReference type="EMBL" id="KYF51006.1"/>
    </source>
</evidence>
<gene>
    <name evidence="1" type="ORF">BE08_22310</name>
</gene>
<accession>A0A150P5X5</accession>
<dbReference type="EMBL" id="JELY01003012">
    <property type="protein sequence ID" value="KYF51006.1"/>
    <property type="molecule type" value="Genomic_DNA"/>
</dbReference>
<dbReference type="AlphaFoldDB" id="A0A150P5X5"/>
<protein>
    <submittedName>
        <fullName evidence="1">Uncharacterized protein</fullName>
    </submittedName>
</protein>
<comment type="caution">
    <text evidence="1">The sequence shown here is derived from an EMBL/GenBank/DDBJ whole genome shotgun (WGS) entry which is preliminary data.</text>
</comment>
<dbReference type="Proteomes" id="UP000075420">
    <property type="component" value="Unassembled WGS sequence"/>
</dbReference>
<name>A0A150P5X5_SORCE</name>
<reference evidence="1 2" key="1">
    <citation type="submission" date="2014-02" db="EMBL/GenBank/DDBJ databases">
        <title>The small core and large imbalanced accessory genome model reveals a collaborative survival strategy of Sorangium cellulosum strains in nature.</title>
        <authorList>
            <person name="Han K."/>
            <person name="Peng R."/>
            <person name="Blom J."/>
            <person name="Li Y.-Z."/>
        </authorList>
    </citation>
    <scope>NUCLEOTIDE SEQUENCE [LARGE SCALE GENOMIC DNA]</scope>
    <source>
        <strain evidence="1 2">So0157-25</strain>
    </source>
</reference>
<proteinExistence type="predicted"/>
<sequence length="202" mass="21573">MTRELLASLSFRQVPVLSGPNGVADLAFLHPGLVGHRGETRPVPDGIRGLMEIDIGYYKIDYLKNGNWKLLAYAHSDGATTDWKIDPSGVKGLSAQYTMRLSVSTQAAYDASTLSPQTPAWTGWGSLISSPAYPTGSGHTTFAGTYGTGTLAVAFKISGSTLDWMKWYSPVDQLVSVPSNGIQLASVTGNYPGNCYIGTDTF</sequence>